<dbReference type="RefSeq" id="WP_229843727.1">
    <property type="nucleotide sequence ID" value="NZ_BMVO01000025.1"/>
</dbReference>
<dbReference type="EMBL" id="BMVO01000025">
    <property type="protein sequence ID" value="GHB24530.1"/>
    <property type="molecule type" value="Genomic_DNA"/>
</dbReference>
<name>A0ABQ3E4H9_9ACTN</name>
<proteinExistence type="predicted"/>
<keyword evidence="3" id="KW-1185">Reference proteome</keyword>
<feature type="compositionally biased region" description="Polar residues" evidence="1">
    <location>
        <begin position="285"/>
        <end position="295"/>
    </location>
</feature>
<dbReference type="Pfam" id="PF18897">
    <property type="entry name" value="Gp3-like"/>
    <property type="match status" value="1"/>
</dbReference>
<evidence type="ECO:0000313" key="3">
    <source>
        <dbReference type="Proteomes" id="UP000599437"/>
    </source>
</evidence>
<dbReference type="InterPro" id="IPR043991">
    <property type="entry name" value="Gp3-like"/>
</dbReference>
<organism evidence="2 3">
    <name type="scientific">Streptomyces chryseus</name>
    <dbReference type="NCBI Taxonomy" id="68186"/>
    <lineage>
        <taxon>Bacteria</taxon>
        <taxon>Bacillati</taxon>
        <taxon>Actinomycetota</taxon>
        <taxon>Actinomycetes</taxon>
        <taxon>Kitasatosporales</taxon>
        <taxon>Streptomycetaceae</taxon>
        <taxon>Streptomyces</taxon>
    </lineage>
</organism>
<gene>
    <name evidence="2" type="ORF">GCM10010346_55360</name>
</gene>
<dbReference type="Proteomes" id="UP000599437">
    <property type="component" value="Unassembled WGS sequence"/>
</dbReference>
<accession>A0ABQ3E4H9</accession>
<sequence length="371" mass="39555">MTQSAAARAGRFHTGRLSKGLPQALDAWRVTTDDADVAVRVAGFLGGEPRPNEGTGGTGPAYEVMTSRESVHVLLDGPDAVAAHMVLRGSTGIIHECDGVEFLSPEEKRGQPCGCPPLLEDRKLAARDGRGPMPSVDITFRIAAAPGLGAFHFMTHSWQMAAQLSHLTDALERVNGPAICDLTLELVVYTTKAGRGVCYRKPVVTVLGSPYTVAPEPQPTAEPTPAPAGRTDRRHREASAPRPGFLTHLTGSDRLAVITGSRGRLVSVLVSFTSVRECSDGSGPNGPTQARTDTAPSGRPYEHLESVLGATPHEFESRILRSRLTRRNEEPGPLSGRVLRHALVSFAVSVISGIHDISYGTPLHQQLALRG</sequence>
<reference evidence="3" key="1">
    <citation type="journal article" date="2019" name="Int. J. Syst. Evol. Microbiol.">
        <title>The Global Catalogue of Microorganisms (GCM) 10K type strain sequencing project: providing services to taxonomists for standard genome sequencing and annotation.</title>
        <authorList>
            <consortium name="The Broad Institute Genomics Platform"/>
            <consortium name="The Broad Institute Genome Sequencing Center for Infectious Disease"/>
            <person name="Wu L."/>
            <person name="Ma J."/>
        </authorList>
    </citation>
    <scope>NUCLEOTIDE SEQUENCE [LARGE SCALE GENOMIC DNA]</scope>
    <source>
        <strain evidence="3">JCM 4737</strain>
    </source>
</reference>
<protein>
    <submittedName>
        <fullName evidence="2">Uncharacterized protein</fullName>
    </submittedName>
</protein>
<comment type="caution">
    <text evidence="2">The sequence shown here is derived from an EMBL/GenBank/DDBJ whole genome shotgun (WGS) entry which is preliminary data.</text>
</comment>
<feature type="compositionally biased region" description="Pro residues" evidence="1">
    <location>
        <begin position="216"/>
        <end position="226"/>
    </location>
</feature>
<feature type="compositionally biased region" description="Basic and acidic residues" evidence="1">
    <location>
        <begin position="230"/>
        <end position="239"/>
    </location>
</feature>
<feature type="region of interest" description="Disordered" evidence="1">
    <location>
        <begin position="214"/>
        <end position="244"/>
    </location>
</feature>
<evidence type="ECO:0000313" key="2">
    <source>
        <dbReference type="EMBL" id="GHB24530.1"/>
    </source>
</evidence>
<evidence type="ECO:0000256" key="1">
    <source>
        <dbReference type="SAM" id="MobiDB-lite"/>
    </source>
</evidence>
<feature type="region of interest" description="Disordered" evidence="1">
    <location>
        <begin position="276"/>
        <end position="299"/>
    </location>
</feature>